<keyword evidence="2" id="KW-1185">Reference proteome</keyword>
<accession>A0A0H1BF93</accession>
<sequence>MRLRDGAPSASGNRPLPHIRRTVLLKRYFDVLSTTTTQPIVEHRCKISPTKISDNNNLAILLTPGCRISSLEPA</sequence>
<evidence type="ECO:0000313" key="2">
    <source>
        <dbReference type="Proteomes" id="UP000053573"/>
    </source>
</evidence>
<evidence type="ECO:0000313" key="1">
    <source>
        <dbReference type="EMBL" id="KLJ07831.1"/>
    </source>
</evidence>
<proteinExistence type="predicted"/>
<dbReference type="EMBL" id="LDEV01002740">
    <property type="protein sequence ID" value="KLJ07831.1"/>
    <property type="molecule type" value="Genomic_DNA"/>
</dbReference>
<name>A0A0H1BF93_9EURO</name>
<protein>
    <submittedName>
        <fullName evidence="1">Uncharacterized protein</fullName>
    </submittedName>
</protein>
<comment type="caution">
    <text evidence="1">The sequence shown here is derived from an EMBL/GenBank/DDBJ whole genome shotgun (WGS) entry which is preliminary data.</text>
</comment>
<reference evidence="2" key="1">
    <citation type="journal article" date="2015" name="PLoS Genet.">
        <title>The dynamic genome and transcriptome of the human fungal pathogen Blastomyces and close relative Emmonsia.</title>
        <authorList>
            <person name="Munoz J.F."/>
            <person name="Gauthier G.M."/>
            <person name="Desjardins C.A."/>
            <person name="Gallo J.E."/>
            <person name="Holder J."/>
            <person name="Sullivan T.D."/>
            <person name="Marty A.J."/>
            <person name="Carmen J.C."/>
            <person name="Chen Z."/>
            <person name="Ding L."/>
            <person name="Gujja S."/>
            <person name="Magrini V."/>
            <person name="Misas E."/>
            <person name="Mitreva M."/>
            <person name="Priest M."/>
            <person name="Saif S."/>
            <person name="Whiston E.A."/>
            <person name="Young S."/>
            <person name="Zeng Q."/>
            <person name="Goldman W.E."/>
            <person name="Mardis E.R."/>
            <person name="Taylor J.W."/>
            <person name="McEwen J.G."/>
            <person name="Clay O.K."/>
            <person name="Klein B.S."/>
            <person name="Cuomo C.A."/>
        </authorList>
    </citation>
    <scope>NUCLEOTIDE SEQUENCE [LARGE SCALE GENOMIC DNA]</scope>
    <source>
        <strain evidence="2">UAMH 139</strain>
    </source>
</reference>
<organism evidence="1 2">
    <name type="scientific">Blastomyces silverae</name>
    <dbReference type="NCBI Taxonomy" id="2060906"/>
    <lineage>
        <taxon>Eukaryota</taxon>
        <taxon>Fungi</taxon>
        <taxon>Dikarya</taxon>
        <taxon>Ascomycota</taxon>
        <taxon>Pezizomycotina</taxon>
        <taxon>Eurotiomycetes</taxon>
        <taxon>Eurotiomycetidae</taxon>
        <taxon>Onygenales</taxon>
        <taxon>Ajellomycetaceae</taxon>
        <taxon>Blastomyces</taxon>
    </lineage>
</organism>
<dbReference type="Proteomes" id="UP000053573">
    <property type="component" value="Unassembled WGS sequence"/>
</dbReference>
<dbReference type="AlphaFoldDB" id="A0A0H1BF93"/>
<gene>
    <name evidence="1" type="ORF">EMPG_16707</name>
</gene>